<dbReference type="GO" id="GO:0016810">
    <property type="term" value="F:hydrolase activity, acting on carbon-nitrogen (but not peptide) bonds"/>
    <property type="evidence" value="ECO:0007669"/>
    <property type="project" value="InterPro"/>
</dbReference>
<dbReference type="PANTHER" id="PTHR43135">
    <property type="entry name" value="ALPHA-D-RIBOSE 1-METHYLPHOSPHONATE 5-TRIPHOSPHATE DIPHOSPHATASE"/>
    <property type="match status" value="1"/>
</dbReference>
<dbReference type="Gene3D" id="3.20.20.140">
    <property type="entry name" value="Metal-dependent hydrolases"/>
    <property type="match status" value="1"/>
</dbReference>
<dbReference type="Proteomes" id="UP000434475">
    <property type="component" value="Unassembled WGS sequence"/>
</dbReference>
<evidence type="ECO:0000313" key="3">
    <source>
        <dbReference type="EMBL" id="MSB48889.1"/>
    </source>
</evidence>
<dbReference type="Proteomes" id="UP000595792">
    <property type="component" value="Chromosome"/>
</dbReference>
<dbReference type="SUPFAM" id="SSF51556">
    <property type="entry name" value="Metallo-dependent hydrolases"/>
    <property type="match status" value="1"/>
</dbReference>
<evidence type="ECO:0000313" key="7">
    <source>
        <dbReference type="Proteomes" id="UP000595792"/>
    </source>
</evidence>
<evidence type="ECO:0000313" key="2">
    <source>
        <dbReference type="EMBL" id="MSB18384.1"/>
    </source>
</evidence>
<evidence type="ECO:0000313" key="6">
    <source>
        <dbReference type="Proteomes" id="UP000434475"/>
    </source>
</evidence>
<dbReference type="InterPro" id="IPR032466">
    <property type="entry name" value="Metal_Hydrolase"/>
</dbReference>
<evidence type="ECO:0000259" key="1">
    <source>
        <dbReference type="Pfam" id="PF01979"/>
    </source>
</evidence>
<dbReference type="CDD" id="cd01309">
    <property type="entry name" value="Met_dep_hydrolase_C"/>
    <property type="match status" value="1"/>
</dbReference>
<dbReference type="SUPFAM" id="SSF51338">
    <property type="entry name" value="Composite domain of metallo-dependent hydrolases"/>
    <property type="match status" value="1"/>
</dbReference>
<dbReference type="PANTHER" id="PTHR43135:SF3">
    <property type="entry name" value="ALPHA-D-RIBOSE 1-METHYLPHOSPHONATE 5-TRIPHOSPHATE DIPHOSPHATASE"/>
    <property type="match status" value="1"/>
</dbReference>
<dbReference type="InterPro" id="IPR011059">
    <property type="entry name" value="Metal-dep_hydrolase_composite"/>
</dbReference>
<organism evidence="2 6">
    <name type="scientific">Flavonifractor plautii</name>
    <name type="common">Fusobacterium plautii</name>
    <dbReference type="NCBI Taxonomy" id="292800"/>
    <lineage>
        <taxon>Bacteria</taxon>
        <taxon>Bacillati</taxon>
        <taxon>Bacillota</taxon>
        <taxon>Clostridia</taxon>
        <taxon>Eubacteriales</taxon>
        <taxon>Oscillospiraceae</taxon>
        <taxon>Flavonifractor</taxon>
    </lineage>
</organism>
<protein>
    <submittedName>
        <fullName evidence="2 4">Amidohydrolase</fullName>
    </submittedName>
</protein>
<dbReference type="Pfam" id="PF01979">
    <property type="entry name" value="Amidohydro_1"/>
    <property type="match status" value="1"/>
</dbReference>
<reference evidence="4 7" key="2">
    <citation type="submission" date="2020-11" db="EMBL/GenBank/DDBJ databases">
        <title>Closed and high quality bacterial genomes of the OMM12 community.</title>
        <authorList>
            <person name="Marbouty M."/>
            <person name="Lamy-Besnier Q."/>
            <person name="Debarbieux L."/>
            <person name="Koszul R."/>
        </authorList>
    </citation>
    <scope>NUCLEOTIDE SEQUENCE [LARGE SCALE GENOMIC DNA]</scope>
    <source>
        <strain evidence="4 7">YL31</strain>
    </source>
</reference>
<dbReference type="AlphaFoldDB" id="A0A6I2QW53"/>
<gene>
    <name evidence="3" type="ORF">GKE90_09275</name>
    <name evidence="2" type="ORF">GKE97_02495</name>
    <name evidence="4" type="ORF">I5Q84_13330</name>
</gene>
<evidence type="ECO:0000313" key="4">
    <source>
        <dbReference type="EMBL" id="QQR07780.1"/>
    </source>
</evidence>
<reference evidence="5 6" key="1">
    <citation type="journal article" date="2019" name="Nat. Med.">
        <title>A library of human gut bacterial isolates paired with longitudinal multiomics data enables mechanistic microbiome research.</title>
        <authorList>
            <person name="Poyet M."/>
            <person name="Groussin M."/>
            <person name="Gibbons S.M."/>
            <person name="Avila-Pacheco J."/>
            <person name="Jiang X."/>
            <person name="Kearney S.M."/>
            <person name="Perrotta A.R."/>
            <person name="Berdy B."/>
            <person name="Zhao S."/>
            <person name="Lieberman T.D."/>
            <person name="Swanson P.K."/>
            <person name="Smith M."/>
            <person name="Roesemann S."/>
            <person name="Alexander J.E."/>
            <person name="Rich S.A."/>
            <person name="Livny J."/>
            <person name="Vlamakis H."/>
            <person name="Clish C."/>
            <person name="Bullock K."/>
            <person name="Deik A."/>
            <person name="Scott J."/>
            <person name="Pierce K.A."/>
            <person name="Xavier R.J."/>
            <person name="Alm E.J."/>
        </authorList>
    </citation>
    <scope>NUCLEOTIDE SEQUENCE [LARGE SCALE GENOMIC DNA]</scope>
    <source>
        <strain evidence="2 6">BIOML-A2</strain>
        <strain evidence="3 5">BIOML-A5</strain>
    </source>
</reference>
<dbReference type="EMBL" id="WKPR01000003">
    <property type="protein sequence ID" value="MSB18384.1"/>
    <property type="molecule type" value="Genomic_DNA"/>
</dbReference>
<keyword evidence="2" id="KW-0378">Hydrolase</keyword>
<dbReference type="EMBL" id="WKPO01000010">
    <property type="protein sequence ID" value="MSB48889.1"/>
    <property type="molecule type" value="Genomic_DNA"/>
</dbReference>
<accession>A0A6I2QW53</accession>
<sequence length="403" mass="42676">MISIKCQIELLSKGGEWLMLILNGVVHPMDGPVIPRGFVAFEGEKLTAVGPMEALPAGAEGPVLDAEGGHILPGFIDAHCHLGLFGDALGFEADDGNESTDPCTPQLRAVDGVNPLDRGFREAREGGVTTVLTGPGSANPIAGQFLALKTDGRWVDEMVLKAPAAMKFALGENPKSVYNDRKETPVTRMATAALIREHLAKAQEYQDKQAKADGDPDQDMPDYDAKLEALVPVVAGELPAHFHAHRADDIATAVRLSREFGLKLVVVHGTEGYLVPELLAEAGVPVITGPCLTDRSKPELVGQTLDNPALLHRAGVKIAICTDHPETPIQYLPLCAAMAVRGGLDPEEALAAITSSAAEIAGLSKRVGTLTPGKDADVVVTSGHPFDWNGSIRAVFLNGRRVK</sequence>
<evidence type="ECO:0000313" key="5">
    <source>
        <dbReference type="Proteomes" id="UP000429811"/>
    </source>
</evidence>
<dbReference type="InterPro" id="IPR051781">
    <property type="entry name" value="Metallo-dep_Hydrolase"/>
</dbReference>
<proteinExistence type="predicted"/>
<dbReference type="EMBL" id="CP065315">
    <property type="protein sequence ID" value="QQR07780.1"/>
    <property type="molecule type" value="Genomic_DNA"/>
</dbReference>
<name>A0A6I2QW53_FLAPL</name>
<dbReference type="OrthoDB" id="9802793at2"/>
<feature type="domain" description="Amidohydrolase-related" evidence="1">
    <location>
        <begin position="71"/>
        <end position="402"/>
    </location>
</feature>
<dbReference type="Proteomes" id="UP000429811">
    <property type="component" value="Unassembled WGS sequence"/>
</dbReference>
<dbReference type="InterPro" id="IPR006680">
    <property type="entry name" value="Amidohydro-rel"/>
</dbReference>